<dbReference type="AlphaFoldDB" id="A0AAD3S924"/>
<evidence type="ECO:0000256" key="1">
    <source>
        <dbReference type="SAM" id="Phobius"/>
    </source>
</evidence>
<keyword evidence="1" id="KW-0472">Membrane</keyword>
<comment type="caution">
    <text evidence="2">The sequence shown here is derived from an EMBL/GenBank/DDBJ whole genome shotgun (WGS) entry which is preliminary data.</text>
</comment>
<reference evidence="2" key="1">
    <citation type="submission" date="2023-05" db="EMBL/GenBank/DDBJ databases">
        <title>Nepenthes gracilis genome sequencing.</title>
        <authorList>
            <person name="Fukushima K."/>
        </authorList>
    </citation>
    <scope>NUCLEOTIDE SEQUENCE</scope>
    <source>
        <strain evidence="2">SING2019-196</strain>
    </source>
</reference>
<evidence type="ECO:0000313" key="2">
    <source>
        <dbReference type="EMBL" id="GMH06306.1"/>
    </source>
</evidence>
<dbReference type="Proteomes" id="UP001279734">
    <property type="component" value="Unassembled WGS sequence"/>
</dbReference>
<keyword evidence="3" id="KW-1185">Reference proteome</keyword>
<organism evidence="2 3">
    <name type="scientific">Nepenthes gracilis</name>
    <name type="common">Slender pitcher plant</name>
    <dbReference type="NCBI Taxonomy" id="150966"/>
    <lineage>
        <taxon>Eukaryota</taxon>
        <taxon>Viridiplantae</taxon>
        <taxon>Streptophyta</taxon>
        <taxon>Embryophyta</taxon>
        <taxon>Tracheophyta</taxon>
        <taxon>Spermatophyta</taxon>
        <taxon>Magnoliopsida</taxon>
        <taxon>eudicotyledons</taxon>
        <taxon>Gunneridae</taxon>
        <taxon>Pentapetalae</taxon>
        <taxon>Caryophyllales</taxon>
        <taxon>Nepenthaceae</taxon>
        <taxon>Nepenthes</taxon>
    </lineage>
</organism>
<accession>A0AAD3S924</accession>
<name>A0AAD3S924_NEPGR</name>
<sequence length="100" mass="11376">MVFALEILLSSDFQLIWGSPLWSDDVPKSGDPFHTDVLHITRHQRIYGGIFLIVAAQLTGVVGLVKTFVNFSVQYSWKKNLRGYDIFKEVICCNPLAGFW</sequence>
<gene>
    <name evidence="2" type="ORF">Nepgr_008146</name>
</gene>
<keyword evidence="1" id="KW-0812">Transmembrane</keyword>
<protein>
    <submittedName>
        <fullName evidence="2">Uncharacterized protein</fullName>
    </submittedName>
</protein>
<dbReference type="EMBL" id="BSYO01000006">
    <property type="protein sequence ID" value="GMH06306.1"/>
    <property type="molecule type" value="Genomic_DNA"/>
</dbReference>
<keyword evidence="1" id="KW-1133">Transmembrane helix</keyword>
<evidence type="ECO:0000313" key="3">
    <source>
        <dbReference type="Proteomes" id="UP001279734"/>
    </source>
</evidence>
<proteinExistence type="predicted"/>
<feature type="transmembrane region" description="Helical" evidence="1">
    <location>
        <begin position="46"/>
        <end position="69"/>
    </location>
</feature>